<dbReference type="InterPro" id="IPR023451">
    <property type="entry name" value="Thymidate_synth/dCMP_Mease_dom"/>
</dbReference>
<dbReference type="PANTHER" id="PTHR11548:SF1">
    <property type="entry name" value="THYMIDYLATE SYNTHASE 1"/>
    <property type="match status" value="1"/>
</dbReference>
<feature type="domain" description="Thymidylate synthase/dCMP hydroxymethylase" evidence="5">
    <location>
        <begin position="17"/>
        <end position="117"/>
    </location>
</feature>
<organism evidence="6">
    <name type="scientific">Myoviridae sp. ctshb19</name>
    <dbReference type="NCBI Taxonomy" id="2825194"/>
    <lineage>
        <taxon>Viruses</taxon>
        <taxon>Duplodnaviria</taxon>
        <taxon>Heunggongvirae</taxon>
        <taxon>Uroviricota</taxon>
        <taxon>Caudoviricetes</taxon>
    </lineage>
</organism>
<protein>
    <recommendedName>
        <fullName evidence="2">thymidylate synthase</fullName>
        <ecNumber evidence="2">2.1.1.45</ecNumber>
    </recommendedName>
</protein>
<dbReference type="GO" id="GO:0032259">
    <property type="term" value="P:methylation"/>
    <property type="evidence" value="ECO:0007669"/>
    <property type="project" value="UniProtKB-KW"/>
</dbReference>
<evidence type="ECO:0000256" key="2">
    <source>
        <dbReference type="ARBA" id="ARBA00011947"/>
    </source>
</evidence>
<keyword evidence="4" id="KW-0808">Transferase</keyword>
<dbReference type="Gene3D" id="3.30.572.10">
    <property type="entry name" value="Thymidylate synthase/dCMP hydroxymethylase domain"/>
    <property type="match status" value="1"/>
</dbReference>
<dbReference type="InterPro" id="IPR045097">
    <property type="entry name" value="Thymidate_synth/dCMP_Mease"/>
</dbReference>
<dbReference type="GO" id="GO:0004799">
    <property type="term" value="F:thymidylate synthase activity"/>
    <property type="evidence" value="ECO:0007669"/>
    <property type="project" value="UniProtKB-EC"/>
</dbReference>
<dbReference type="GO" id="GO:0006231">
    <property type="term" value="P:dTMP biosynthetic process"/>
    <property type="evidence" value="ECO:0007669"/>
    <property type="project" value="InterPro"/>
</dbReference>
<sequence length="119" mass="13342">MQLPKGMAGVSLLFSPNKKSNDVFLGMPFNVAQYAMLTEMLAHAHDLRPRYFHVTEGDAHIYLNHRDQVREQLSRPIIHKAPKLEINGGKGSILNLKVDDIELVGYESYETIKAPIAGN</sequence>
<evidence type="ECO:0000313" key="6">
    <source>
        <dbReference type="EMBL" id="DAF93388.1"/>
    </source>
</evidence>
<comment type="similarity">
    <text evidence="1">Belongs to the thymidylate synthase family.</text>
</comment>
<dbReference type="SUPFAM" id="SSF55831">
    <property type="entry name" value="Thymidylate synthase/dCMP hydroxymethylase"/>
    <property type="match status" value="1"/>
</dbReference>
<dbReference type="EMBL" id="BK016086">
    <property type="protein sequence ID" value="DAF93388.1"/>
    <property type="molecule type" value="Genomic_DNA"/>
</dbReference>
<dbReference type="InterPro" id="IPR000398">
    <property type="entry name" value="Thymidylate_synthase"/>
</dbReference>
<dbReference type="InterPro" id="IPR036926">
    <property type="entry name" value="Thymidate_synth/dCMP_Mease_sf"/>
</dbReference>
<proteinExistence type="inferred from homology"/>
<dbReference type="Pfam" id="PF00303">
    <property type="entry name" value="Thymidylat_synt"/>
    <property type="match status" value="1"/>
</dbReference>
<dbReference type="EC" id="2.1.1.45" evidence="2"/>
<evidence type="ECO:0000256" key="3">
    <source>
        <dbReference type="ARBA" id="ARBA00022603"/>
    </source>
</evidence>
<evidence type="ECO:0000256" key="4">
    <source>
        <dbReference type="ARBA" id="ARBA00022679"/>
    </source>
</evidence>
<dbReference type="PRINTS" id="PR00108">
    <property type="entry name" value="THYMDSNTHASE"/>
</dbReference>
<accession>A0A8S5UG32</accession>
<name>A0A8S5UG32_9CAUD</name>
<dbReference type="PANTHER" id="PTHR11548">
    <property type="entry name" value="THYMIDYLATE SYNTHASE 1"/>
    <property type="match status" value="1"/>
</dbReference>
<reference evidence="6" key="1">
    <citation type="journal article" date="2021" name="Proc. Natl. Acad. Sci. U.S.A.">
        <title>A Catalog of Tens of Thousands of Viruses from Human Metagenomes Reveals Hidden Associations with Chronic Diseases.</title>
        <authorList>
            <person name="Tisza M.J."/>
            <person name="Buck C.B."/>
        </authorList>
    </citation>
    <scope>NUCLEOTIDE SEQUENCE</scope>
    <source>
        <strain evidence="6">Ctshb19</strain>
    </source>
</reference>
<evidence type="ECO:0000259" key="5">
    <source>
        <dbReference type="Pfam" id="PF00303"/>
    </source>
</evidence>
<keyword evidence="3" id="KW-0489">Methyltransferase</keyword>
<evidence type="ECO:0000256" key="1">
    <source>
        <dbReference type="ARBA" id="ARBA00009972"/>
    </source>
</evidence>